<accession>A0A1S4EVX3</accession>
<keyword evidence="8" id="KW-0539">Nucleus</keyword>
<dbReference type="Proteomes" id="UP000682892">
    <property type="component" value="Unassembled WGS sequence"/>
</dbReference>
<dbReference type="InterPro" id="IPR037151">
    <property type="entry name" value="AlkB-like_sf"/>
</dbReference>
<name>A0A1S4EVX3_AEDAE</name>
<dbReference type="GO" id="GO:0051213">
    <property type="term" value="F:dioxygenase activity"/>
    <property type="evidence" value="ECO:0007669"/>
    <property type="project" value="UniProtKB-KW"/>
</dbReference>
<protein>
    <submittedName>
        <fullName evidence="10">AAEL000465-PA</fullName>
    </submittedName>
</protein>
<reference evidence="10" key="3">
    <citation type="submission" date="2012-09" db="EMBL/GenBank/DDBJ databases">
        <authorList>
            <consortium name="VectorBase"/>
        </authorList>
    </citation>
    <scope>NUCLEOTIDE SEQUENCE</scope>
    <source>
        <strain evidence="10">Liverpool</strain>
    </source>
</reference>
<dbReference type="SUPFAM" id="SSF51197">
    <property type="entry name" value="Clavaminate synthase-like"/>
    <property type="match status" value="1"/>
</dbReference>
<comment type="similarity">
    <text evidence="3">Belongs to the alkB family.</text>
</comment>
<dbReference type="GO" id="GO:0046872">
    <property type="term" value="F:metal ion binding"/>
    <property type="evidence" value="ECO:0007669"/>
    <property type="project" value="UniProtKB-KW"/>
</dbReference>
<reference evidence="10" key="1">
    <citation type="submission" date="2005-10" db="EMBL/GenBank/DDBJ databases">
        <authorList>
            <person name="Loftus B.J."/>
            <person name="Nene V.M."/>
            <person name="Hannick L.I."/>
            <person name="Bidwell S."/>
            <person name="Haas B."/>
            <person name="Amedeo P."/>
            <person name="Orvis J."/>
            <person name="Wortman J.R."/>
            <person name="White O.R."/>
            <person name="Salzberg S."/>
            <person name="Shumway M."/>
            <person name="Koo H."/>
            <person name="Zhao Y."/>
            <person name="Holmes M."/>
            <person name="Miller J."/>
            <person name="Schatz M."/>
            <person name="Pop M."/>
            <person name="Pai G."/>
            <person name="Utterback T."/>
            <person name="Rogers Y.-H."/>
            <person name="Kravitz S."/>
            <person name="Fraser C.M."/>
        </authorList>
    </citation>
    <scope>NUCLEOTIDE SEQUENCE</scope>
    <source>
        <strain evidence="10">Liverpool</strain>
    </source>
</reference>
<dbReference type="InterPro" id="IPR032862">
    <property type="entry name" value="ALKBH6"/>
</dbReference>
<dbReference type="Pfam" id="PF13532">
    <property type="entry name" value="2OG-FeII_Oxy_2"/>
    <property type="match status" value="1"/>
</dbReference>
<sequence length="226" mass="25925">MEWENYVIQQCPASAFYIPDFITAQEETFLLSQVAKTPKPRWTQLSHRRLINYGGVPHPRGMIAEAMPPWLQNYVDKINQLTGVFGDDKKANHVLVNEYLAGQGIMPHSDGPLFHPTITTISCGSHAVLEFYEPQETEDGTTTTMQRVPVTKLLIEPRSLLILKDDMYHKYLHYIAEIRQDVIDENVSNISKVSKVQLSDVLERTTRISFTIRHVPKTSKMKIKLF</sequence>
<evidence type="ECO:0000313" key="10">
    <source>
        <dbReference type="EMBL" id="EAT48530.1"/>
    </source>
</evidence>
<dbReference type="OMA" id="KSPKTKW"/>
<evidence type="ECO:0000256" key="7">
    <source>
        <dbReference type="ARBA" id="ARBA00023004"/>
    </source>
</evidence>
<evidence type="ECO:0000256" key="6">
    <source>
        <dbReference type="ARBA" id="ARBA00023002"/>
    </source>
</evidence>
<evidence type="ECO:0000256" key="4">
    <source>
        <dbReference type="ARBA" id="ARBA00022723"/>
    </source>
</evidence>
<feature type="domain" description="Fe2OG dioxygenase" evidence="9">
    <location>
        <begin position="90"/>
        <end position="216"/>
    </location>
</feature>
<reference evidence="10" key="2">
    <citation type="journal article" date="2007" name="Science">
        <title>Genome sequence of Aedes aegypti, a major arbovirus vector.</title>
        <authorList>
            <person name="Nene V."/>
            <person name="Wortman J.R."/>
            <person name="Lawson D."/>
            <person name="Haas B."/>
            <person name="Kodira C."/>
            <person name="Tu Z.J."/>
            <person name="Loftus B."/>
            <person name="Xi Z."/>
            <person name="Megy K."/>
            <person name="Grabherr M."/>
            <person name="Ren Q."/>
            <person name="Zdobnov E.M."/>
            <person name="Lobo N.F."/>
            <person name="Campbell K.S."/>
            <person name="Brown S.E."/>
            <person name="Bonaldo M.F."/>
            <person name="Zhu J."/>
            <person name="Sinkins S.P."/>
            <person name="Hogenkamp D.G."/>
            <person name="Amedeo P."/>
            <person name="Arensburger P."/>
            <person name="Atkinson P.W."/>
            <person name="Bidwell S."/>
            <person name="Biedler J."/>
            <person name="Birney E."/>
            <person name="Bruggner R.V."/>
            <person name="Costas J."/>
            <person name="Coy M.R."/>
            <person name="Crabtree J."/>
            <person name="Crawford M."/>
            <person name="Debruyn B."/>
            <person name="Decaprio D."/>
            <person name="Eiglmeier K."/>
            <person name="Eisenstadt E."/>
            <person name="El-Dorry H."/>
            <person name="Gelbart W.M."/>
            <person name="Gomes S.L."/>
            <person name="Hammond M."/>
            <person name="Hannick L.I."/>
            <person name="Hogan J.R."/>
            <person name="Holmes M.H."/>
            <person name="Jaffe D."/>
            <person name="Johnston J.S."/>
            <person name="Kennedy R.C."/>
            <person name="Koo H."/>
            <person name="Kravitz S."/>
            <person name="Kriventseva E.V."/>
            <person name="Kulp D."/>
            <person name="Labutti K."/>
            <person name="Lee E."/>
            <person name="Li S."/>
            <person name="Lovin D.D."/>
            <person name="Mao C."/>
            <person name="Mauceli E."/>
            <person name="Menck C.F."/>
            <person name="Miller J.R."/>
            <person name="Montgomery P."/>
            <person name="Mori A."/>
            <person name="Nascimento A.L."/>
            <person name="Naveira H.F."/>
            <person name="Nusbaum C."/>
            <person name="O'leary S."/>
            <person name="Orvis J."/>
            <person name="Pertea M."/>
            <person name="Quesneville H."/>
            <person name="Reidenbach K.R."/>
            <person name="Rogers Y.H."/>
            <person name="Roth C.W."/>
            <person name="Schneider J.R."/>
            <person name="Schatz M."/>
            <person name="Shumway M."/>
            <person name="Stanke M."/>
            <person name="Stinson E.O."/>
            <person name="Tubio J.M."/>
            <person name="Vanzee J.P."/>
            <person name="Verjovski-Almeida S."/>
            <person name="Werner D."/>
            <person name="White O."/>
            <person name="Wyder S."/>
            <person name="Zeng Q."/>
            <person name="Zhao Q."/>
            <person name="Zhao Y."/>
            <person name="Hill C.A."/>
            <person name="Raikhel A.S."/>
            <person name="Soares M.B."/>
            <person name="Knudson D.L."/>
            <person name="Lee N.H."/>
            <person name="Galagan J."/>
            <person name="Salzberg S.L."/>
            <person name="Paulsen I.T."/>
            <person name="Dimopoulos G."/>
            <person name="Collins F.H."/>
            <person name="Birren B."/>
            <person name="Fraser-Liggett C.M."/>
            <person name="Severson D.W."/>
        </authorList>
    </citation>
    <scope>NUCLEOTIDE SEQUENCE [LARGE SCALE GENOMIC DNA]</scope>
    <source>
        <strain evidence="10">Liverpool</strain>
    </source>
</reference>
<organism evidence="10 11">
    <name type="scientific">Aedes aegypti</name>
    <name type="common">Yellowfever mosquito</name>
    <name type="synonym">Culex aegypti</name>
    <dbReference type="NCBI Taxonomy" id="7159"/>
    <lineage>
        <taxon>Eukaryota</taxon>
        <taxon>Metazoa</taxon>
        <taxon>Ecdysozoa</taxon>
        <taxon>Arthropoda</taxon>
        <taxon>Hexapoda</taxon>
        <taxon>Insecta</taxon>
        <taxon>Pterygota</taxon>
        <taxon>Neoptera</taxon>
        <taxon>Endopterygota</taxon>
        <taxon>Diptera</taxon>
        <taxon>Nematocera</taxon>
        <taxon>Culicoidea</taxon>
        <taxon>Culicidae</taxon>
        <taxon>Culicinae</taxon>
        <taxon>Aedini</taxon>
        <taxon>Aedes</taxon>
        <taxon>Stegomyia</taxon>
    </lineage>
</organism>
<dbReference type="PANTHER" id="PTHR46030:SF1">
    <property type="entry name" value="ALPHA-KETOGLUTARATE-DEPENDENT DIOXYGENASE ALKB HOMOLOG 6"/>
    <property type="match status" value="1"/>
</dbReference>
<evidence type="ECO:0000256" key="3">
    <source>
        <dbReference type="ARBA" id="ARBA00007879"/>
    </source>
</evidence>
<dbReference type="HOGENOM" id="CLU_059836_1_1_1"/>
<evidence type="ECO:0000256" key="2">
    <source>
        <dbReference type="ARBA" id="ARBA00004123"/>
    </source>
</evidence>
<dbReference type="Gene3D" id="2.60.120.590">
    <property type="entry name" value="Alpha-ketoglutarate-dependent dioxygenase AlkB-like"/>
    <property type="match status" value="1"/>
</dbReference>
<proteinExistence type="inferred from homology"/>
<evidence type="ECO:0000256" key="1">
    <source>
        <dbReference type="ARBA" id="ARBA00001954"/>
    </source>
</evidence>
<dbReference type="InterPro" id="IPR027450">
    <property type="entry name" value="AlkB-like"/>
</dbReference>
<keyword evidence="5" id="KW-0223">Dioxygenase</keyword>
<evidence type="ECO:0000313" key="11">
    <source>
        <dbReference type="Proteomes" id="UP000682892"/>
    </source>
</evidence>
<dbReference type="PANTHER" id="PTHR46030">
    <property type="entry name" value="ALPHA-KETOGLUTARATE-DEPENDENT DIOXYGENASE ALKB HOMOLOG 6"/>
    <property type="match status" value="1"/>
</dbReference>
<comment type="subcellular location">
    <subcellularLocation>
        <location evidence="2">Nucleus</location>
    </subcellularLocation>
</comment>
<comment type="cofactor">
    <cofactor evidence="1">
        <name>Fe(2+)</name>
        <dbReference type="ChEBI" id="CHEBI:29033"/>
    </cofactor>
</comment>
<dbReference type="PROSITE" id="PS51471">
    <property type="entry name" value="FE2OG_OXY"/>
    <property type="match status" value="1"/>
</dbReference>
<dbReference type="GO" id="GO:0005634">
    <property type="term" value="C:nucleus"/>
    <property type="evidence" value="ECO:0007669"/>
    <property type="project" value="UniProtKB-SubCell"/>
</dbReference>
<dbReference type="EMBL" id="CH477193">
    <property type="protein sequence ID" value="EAT48530.1"/>
    <property type="molecule type" value="Genomic_DNA"/>
</dbReference>
<dbReference type="AlphaFoldDB" id="A0A1S4EVX3"/>
<dbReference type="KEGG" id="aag:5577352"/>
<evidence type="ECO:0000256" key="5">
    <source>
        <dbReference type="ARBA" id="ARBA00022964"/>
    </source>
</evidence>
<keyword evidence="6" id="KW-0560">Oxidoreductase</keyword>
<keyword evidence="4" id="KW-0479">Metal-binding</keyword>
<evidence type="ECO:0000259" key="9">
    <source>
        <dbReference type="PROSITE" id="PS51471"/>
    </source>
</evidence>
<dbReference type="OrthoDB" id="412814at2759"/>
<keyword evidence="7" id="KW-0408">Iron</keyword>
<evidence type="ECO:0000256" key="8">
    <source>
        <dbReference type="ARBA" id="ARBA00023242"/>
    </source>
</evidence>
<gene>
    <name evidence="10" type="ORF">AaeL_AAEL000465</name>
</gene>
<dbReference type="InterPro" id="IPR005123">
    <property type="entry name" value="Oxoglu/Fe-dep_dioxygenase_dom"/>
</dbReference>